<feature type="domain" description="HTH cro/C1-type" evidence="1">
    <location>
        <begin position="41"/>
        <end position="72"/>
    </location>
</feature>
<dbReference type="InterPro" id="IPR010982">
    <property type="entry name" value="Lambda_DNA-bd_dom_sf"/>
</dbReference>
<evidence type="ECO:0000313" key="2">
    <source>
        <dbReference type="EMBL" id="OEF22528.1"/>
    </source>
</evidence>
<keyword evidence="3" id="KW-1185">Reference proteome</keyword>
<dbReference type="EMBL" id="AJYJ02000014">
    <property type="protein sequence ID" value="OEF22528.1"/>
    <property type="molecule type" value="Genomic_DNA"/>
</dbReference>
<protein>
    <recommendedName>
        <fullName evidence="1">HTH cro/C1-type domain-containing protein</fullName>
    </recommendedName>
</protein>
<dbReference type="Gene3D" id="1.10.260.40">
    <property type="entry name" value="lambda repressor-like DNA-binding domains"/>
    <property type="match status" value="1"/>
</dbReference>
<comment type="caution">
    <text evidence="2">The sequence shown here is derived from an EMBL/GenBank/DDBJ whole genome shotgun (WGS) entry which is preliminary data.</text>
</comment>
<evidence type="ECO:0000313" key="3">
    <source>
        <dbReference type="Proteomes" id="UP000095059"/>
    </source>
</evidence>
<dbReference type="InterPro" id="IPR001387">
    <property type="entry name" value="Cro/C1-type_HTH"/>
</dbReference>
<dbReference type="SMART" id="SM00530">
    <property type="entry name" value="HTH_XRE"/>
    <property type="match status" value="1"/>
</dbReference>
<name>A0ABX3B020_ALILO</name>
<dbReference type="SUPFAM" id="SSF47413">
    <property type="entry name" value="lambda repressor-like DNA-binding domains"/>
    <property type="match status" value="1"/>
</dbReference>
<gene>
    <name evidence="2" type="ORF">A1Q5_15750</name>
</gene>
<proteinExistence type="predicted"/>
<dbReference type="CDD" id="cd00093">
    <property type="entry name" value="HTH_XRE"/>
    <property type="match status" value="1"/>
</dbReference>
<sequence length="305" mass="35077">MVLITFSDYLQKVRVEKNLTQQNLLEQLIQSSEAFAKLDLTTLSRWERGVTKPKLEKQLLVARELGSDIALLIDPEANVSEAKKESLDKLRHRTSNPYNTNQFRIERFSSLEEEDHLCEKLKAFHQNYLNINVNVDLLETKSINMIAYLDKNDELLAHLAYGYLPLSTSREQLHPNNVETSQFITLSDNQYKDSDLIFYIVSGFSSLSIPRTINILTILDVLRSESRIKQCYVTCHDQDAFNLYDMNTDSEVINKGDLTPIGGIKLFGRRYKYLQLKISAETILASKVVSDIVPFTEQYIEVLSK</sequence>
<reference evidence="2 3" key="1">
    <citation type="journal article" date="2012" name="Science">
        <title>Ecological populations of bacteria act as socially cohesive units of antibiotic production and resistance.</title>
        <authorList>
            <person name="Cordero O.X."/>
            <person name="Wildschutte H."/>
            <person name="Kirkup B."/>
            <person name="Proehl S."/>
            <person name="Ngo L."/>
            <person name="Hussain F."/>
            <person name="Le Roux F."/>
            <person name="Mincer T."/>
            <person name="Polz M.F."/>
        </authorList>
    </citation>
    <scope>NUCLEOTIDE SEQUENCE [LARGE SCALE GENOMIC DNA]</scope>
    <source>
        <strain evidence="2 3">5S-186</strain>
    </source>
</reference>
<dbReference type="Proteomes" id="UP000095059">
    <property type="component" value="Unassembled WGS sequence"/>
</dbReference>
<dbReference type="PROSITE" id="PS50943">
    <property type="entry name" value="HTH_CROC1"/>
    <property type="match status" value="1"/>
</dbReference>
<organism evidence="2 3">
    <name type="scientific">Aliivibrio logei 5S-186</name>
    <dbReference type="NCBI Taxonomy" id="626086"/>
    <lineage>
        <taxon>Bacteria</taxon>
        <taxon>Pseudomonadati</taxon>
        <taxon>Pseudomonadota</taxon>
        <taxon>Gammaproteobacteria</taxon>
        <taxon>Vibrionales</taxon>
        <taxon>Vibrionaceae</taxon>
        <taxon>Aliivibrio</taxon>
    </lineage>
</organism>
<evidence type="ECO:0000259" key="1">
    <source>
        <dbReference type="PROSITE" id="PS50943"/>
    </source>
</evidence>
<accession>A0ABX3B020</accession>